<name>A0ACC0WL77_9STRA</name>
<dbReference type="EMBL" id="CM047591">
    <property type="protein sequence ID" value="KAI9918838.1"/>
    <property type="molecule type" value="Genomic_DNA"/>
</dbReference>
<sequence>MAFLRKNGLPLLVGAVGAASLEQNGVETDTFHVRLLGPYGVVRKEYPNAVCFVRPPGHHVGTERRAQVKVTLARSMICYLNAWFRQALSI</sequence>
<reference evidence="1 2" key="1">
    <citation type="journal article" date="2022" name="bioRxiv">
        <title>The genome of the oomycete Peronosclerospora sorghi, a cosmopolitan pathogen of maize and sorghum, is inflated with dispersed pseudogenes.</title>
        <authorList>
            <person name="Fletcher K."/>
            <person name="Martin F."/>
            <person name="Isakeit T."/>
            <person name="Cavanaugh K."/>
            <person name="Magill C."/>
            <person name="Michelmore R."/>
        </authorList>
    </citation>
    <scope>NUCLEOTIDE SEQUENCE [LARGE SCALE GENOMIC DNA]</scope>
    <source>
        <strain evidence="1">P6</strain>
    </source>
</reference>
<keyword evidence="2" id="KW-1185">Reference proteome</keyword>
<gene>
    <name evidence="1" type="ORF">PsorP6_011886</name>
</gene>
<proteinExistence type="predicted"/>
<evidence type="ECO:0000313" key="1">
    <source>
        <dbReference type="EMBL" id="KAI9918838.1"/>
    </source>
</evidence>
<evidence type="ECO:0000313" key="2">
    <source>
        <dbReference type="Proteomes" id="UP001163321"/>
    </source>
</evidence>
<organism evidence="1 2">
    <name type="scientific">Peronosclerospora sorghi</name>
    <dbReference type="NCBI Taxonomy" id="230839"/>
    <lineage>
        <taxon>Eukaryota</taxon>
        <taxon>Sar</taxon>
        <taxon>Stramenopiles</taxon>
        <taxon>Oomycota</taxon>
        <taxon>Peronosporomycetes</taxon>
        <taxon>Peronosporales</taxon>
        <taxon>Peronosporaceae</taxon>
        <taxon>Peronosclerospora</taxon>
    </lineage>
</organism>
<comment type="caution">
    <text evidence="1">The sequence shown here is derived from an EMBL/GenBank/DDBJ whole genome shotgun (WGS) entry which is preliminary data.</text>
</comment>
<protein>
    <submittedName>
        <fullName evidence="1">Uncharacterized protein</fullName>
    </submittedName>
</protein>
<accession>A0ACC0WL77</accession>
<dbReference type="Proteomes" id="UP001163321">
    <property type="component" value="Chromosome 12"/>
</dbReference>